<feature type="compositionally biased region" description="Basic and acidic residues" evidence="10">
    <location>
        <begin position="42"/>
        <end position="65"/>
    </location>
</feature>
<evidence type="ECO:0000256" key="10">
    <source>
        <dbReference type="SAM" id="MobiDB-lite"/>
    </source>
</evidence>
<comment type="subcellular location">
    <subcellularLocation>
        <location evidence="1 8 9">Nucleus</location>
    </subcellularLocation>
</comment>
<feature type="region of interest" description="Disordered" evidence="10">
    <location>
        <begin position="82"/>
        <end position="130"/>
    </location>
</feature>
<keyword evidence="13" id="KW-1185">Reference proteome</keyword>
<evidence type="ECO:0000256" key="3">
    <source>
        <dbReference type="ARBA" id="ARBA00023015"/>
    </source>
</evidence>
<feature type="compositionally biased region" description="Basic and acidic residues" evidence="10">
    <location>
        <begin position="17"/>
        <end position="26"/>
    </location>
</feature>
<dbReference type="InterPro" id="IPR050762">
    <property type="entry name" value="HD-ZIP_Homeobox_LZ_Class_II"/>
</dbReference>
<evidence type="ECO:0000256" key="7">
    <source>
        <dbReference type="ARBA" id="ARBA00023242"/>
    </source>
</evidence>
<keyword evidence="6" id="KW-0804">Transcription</keyword>
<dbReference type="PROSITE" id="PS00027">
    <property type="entry name" value="HOMEOBOX_1"/>
    <property type="match status" value="1"/>
</dbReference>
<dbReference type="EMBL" id="KE621976">
    <property type="protein sequence ID" value="EXC42166.1"/>
    <property type="molecule type" value="Genomic_DNA"/>
</dbReference>
<feature type="region of interest" description="Disordered" evidence="10">
    <location>
        <begin position="1"/>
        <end position="65"/>
    </location>
</feature>
<reference evidence="13" key="1">
    <citation type="submission" date="2013-01" db="EMBL/GenBank/DDBJ databases">
        <title>Draft Genome Sequence of a Mulberry Tree, Morus notabilis C.K. Schneid.</title>
        <authorList>
            <person name="He N."/>
            <person name="Zhao S."/>
        </authorList>
    </citation>
    <scope>NUCLEOTIDE SEQUENCE</scope>
</reference>
<evidence type="ECO:0000256" key="8">
    <source>
        <dbReference type="PROSITE-ProRule" id="PRU00108"/>
    </source>
</evidence>
<dbReference type="SMART" id="SM00340">
    <property type="entry name" value="HALZ"/>
    <property type="match status" value="1"/>
</dbReference>
<evidence type="ECO:0000256" key="9">
    <source>
        <dbReference type="RuleBase" id="RU000682"/>
    </source>
</evidence>
<evidence type="ECO:0000256" key="2">
    <source>
        <dbReference type="ARBA" id="ARBA00006074"/>
    </source>
</evidence>
<protein>
    <submittedName>
        <fullName evidence="12">Homeobox-leucine zipper protein HAT14</fullName>
    </submittedName>
</protein>
<dbReference type="Gene3D" id="1.10.10.60">
    <property type="entry name" value="Homeodomain-like"/>
    <property type="match status" value="1"/>
</dbReference>
<organism evidence="12 13">
    <name type="scientific">Morus notabilis</name>
    <dbReference type="NCBI Taxonomy" id="981085"/>
    <lineage>
        <taxon>Eukaryota</taxon>
        <taxon>Viridiplantae</taxon>
        <taxon>Streptophyta</taxon>
        <taxon>Embryophyta</taxon>
        <taxon>Tracheophyta</taxon>
        <taxon>Spermatophyta</taxon>
        <taxon>Magnoliopsida</taxon>
        <taxon>eudicotyledons</taxon>
        <taxon>Gunneridae</taxon>
        <taxon>Pentapetalae</taxon>
        <taxon>rosids</taxon>
        <taxon>fabids</taxon>
        <taxon>Rosales</taxon>
        <taxon>Moraceae</taxon>
        <taxon>Moreae</taxon>
        <taxon>Morus</taxon>
    </lineage>
</organism>
<dbReference type="InterPro" id="IPR009057">
    <property type="entry name" value="Homeodomain-like_sf"/>
</dbReference>
<dbReference type="Proteomes" id="UP000030645">
    <property type="component" value="Unassembled WGS sequence"/>
</dbReference>
<dbReference type="STRING" id="981085.W9T1Y5"/>
<keyword evidence="4 8" id="KW-0238">DNA-binding</keyword>
<dbReference type="KEGG" id="mnt:21385987"/>
<dbReference type="PROSITE" id="PS50071">
    <property type="entry name" value="HOMEOBOX_2"/>
    <property type="match status" value="1"/>
</dbReference>
<dbReference type="GO" id="GO:0043565">
    <property type="term" value="F:sequence-specific DNA binding"/>
    <property type="evidence" value="ECO:0007669"/>
    <property type="project" value="InterPro"/>
</dbReference>
<dbReference type="InterPro" id="IPR003106">
    <property type="entry name" value="Leu_zip_homeo"/>
</dbReference>
<proteinExistence type="inferred from homology"/>
<dbReference type="FunFam" id="1.10.10.60:FF:000577">
    <property type="entry name" value="Homeobox-leucine zipper protein 18"/>
    <property type="match status" value="1"/>
</dbReference>
<dbReference type="GO" id="GO:0000981">
    <property type="term" value="F:DNA-binding transcription factor activity, RNA polymerase II-specific"/>
    <property type="evidence" value="ECO:0007669"/>
    <property type="project" value="InterPro"/>
</dbReference>
<dbReference type="PANTHER" id="PTHR45714">
    <property type="entry name" value="HOMEOBOX-LEUCINE ZIPPER PROTEIN HAT14"/>
    <property type="match status" value="1"/>
</dbReference>
<dbReference type="Pfam" id="PF00046">
    <property type="entry name" value="Homeodomain"/>
    <property type="match status" value="1"/>
</dbReference>
<evidence type="ECO:0000259" key="11">
    <source>
        <dbReference type="PROSITE" id="PS50071"/>
    </source>
</evidence>
<dbReference type="GO" id="GO:0005634">
    <property type="term" value="C:nucleus"/>
    <property type="evidence" value="ECO:0007669"/>
    <property type="project" value="UniProtKB-SubCell"/>
</dbReference>
<dbReference type="SUPFAM" id="SSF46689">
    <property type="entry name" value="Homeodomain-like"/>
    <property type="match status" value="1"/>
</dbReference>
<dbReference type="SMART" id="SM00389">
    <property type="entry name" value="HOX"/>
    <property type="match status" value="1"/>
</dbReference>
<accession>W9T1Y5</accession>
<evidence type="ECO:0000256" key="5">
    <source>
        <dbReference type="ARBA" id="ARBA00023155"/>
    </source>
</evidence>
<keyword evidence="7 8" id="KW-0539">Nucleus</keyword>
<dbReference type="OrthoDB" id="6159439at2759"/>
<feature type="DNA-binding region" description="Homeobox" evidence="8">
    <location>
        <begin position="214"/>
        <end position="273"/>
    </location>
</feature>
<evidence type="ECO:0000256" key="4">
    <source>
        <dbReference type="ARBA" id="ARBA00023125"/>
    </source>
</evidence>
<keyword evidence="3" id="KW-0805">Transcription regulation</keyword>
<name>W9T1Y5_9ROSA</name>
<dbReference type="AlphaFoldDB" id="W9T1Y5"/>
<dbReference type="PANTHER" id="PTHR45714:SF39">
    <property type="entry name" value="HOMEOBOX-LEUCINE ZIPPER PROTEIN HAT14"/>
    <property type="match status" value="1"/>
</dbReference>
<dbReference type="eggNOG" id="KOG0483">
    <property type="taxonomic scope" value="Eukaryota"/>
</dbReference>
<evidence type="ECO:0000256" key="1">
    <source>
        <dbReference type="ARBA" id="ARBA00004123"/>
    </source>
</evidence>
<gene>
    <name evidence="12" type="ORF">L484_002416</name>
</gene>
<sequence length="377" mass="41478">MELGLSLGDPPKPFGFLEKHQRENDNKSSAFCMDLSIGPSRTGEEGGGRAKEQEEPEELKEKEQQGIRNDVVCIAQIENVIGNDNKPGSSPPVQLDLLPLSPVPRTTTTTTHGFPWSSSPADTAERGSGGLELNRIPKITAAAAAAEEAAAEEGSSPNSNSGASSFPMEMCLYSSGNKNNGNNNNYKRDQYISEGEGERNSNSRASDEDEANGANRKKLRLSKDQSAFLEESFKEHNTLNPKQKIALAKQLNLRPRQVEVWFQNRRARTKLKQTEVDCEYLKRCCETLTEENRRLHKELQELRALKTSNPFYMQLPATTLTMCPSCERVATTTTATTTAAAATNTSTNSNNTKDSKAVGGFPLNRPKFYPFSHAQTT</sequence>
<keyword evidence="5 8" id="KW-0371">Homeobox</keyword>
<evidence type="ECO:0000256" key="6">
    <source>
        <dbReference type="ARBA" id="ARBA00023163"/>
    </source>
</evidence>
<dbReference type="InterPro" id="IPR001356">
    <property type="entry name" value="HD"/>
</dbReference>
<evidence type="ECO:0000313" key="12">
    <source>
        <dbReference type="EMBL" id="EXC42166.1"/>
    </source>
</evidence>
<dbReference type="Pfam" id="PF02183">
    <property type="entry name" value="HALZ"/>
    <property type="match status" value="1"/>
</dbReference>
<comment type="similarity">
    <text evidence="2">Belongs to the HD-ZIP homeobox family. Class II subfamily.</text>
</comment>
<feature type="region of interest" description="Disordered" evidence="10">
    <location>
        <begin position="194"/>
        <end position="219"/>
    </location>
</feature>
<dbReference type="InterPro" id="IPR017970">
    <property type="entry name" value="Homeobox_CS"/>
</dbReference>
<evidence type="ECO:0000313" key="13">
    <source>
        <dbReference type="Proteomes" id="UP000030645"/>
    </source>
</evidence>
<feature type="domain" description="Homeobox" evidence="11">
    <location>
        <begin position="212"/>
        <end position="272"/>
    </location>
</feature>
<dbReference type="CDD" id="cd00086">
    <property type="entry name" value="homeodomain"/>
    <property type="match status" value="1"/>
</dbReference>